<protein>
    <submittedName>
        <fullName evidence="2">Asp/Glu/hydantoin racemase</fullName>
    </submittedName>
</protein>
<dbReference type="RefSeq" id="WP_070123729.1">
    <property type="nucleotide sequence ID" value="NZ_MDHN01000007.1"/>
</dbReference>
<dbReference type="SMART" id="SM00903">
    <property type="entry name" value="Flavin_Reduct"/>
    <property type="match status" value="1"/>
</dbReference>
<dbReference type="SUPFAM" id="SSF50475">
    <property type="entry name" value="FMN-binding split barrel"/>
    <property type="match status" value="1"/>
</dbReference>
<dbReference type="PANTHER" id="PTHR43812">
    <property type="entry name" value="BLR2425 PROTEIN"/>
    <property type="match status" value="1"/>
</dbReference>
<dbReference type="GO" id="GO:0010181">
    <property type="term" value="F:FMN binding"/>
    <property type="evidence" value="ECO:0007669"/>
    <property type="project" value="InterPro"/>
</dbReference>
<dbReference type="Proteomes" id="UP000175691">
    <property type="component" value="Unassembled WGS sequence"/>
</dbReference>
<feature type="domain" description="Flavin reductase like" evidence="1">
    <location>
        <begin position="23"/>
        <end position="176"/>
    </location>
</feature>
<reference evidence="2 3" key="1">
    <citation type="submission" date="2016-08" db="EMBL/GenBank/DDBJ databases">
        <authorList>
            <person name="Seilhamer J.J."/>
        </authorList>
    </citation>
    <scope>NUCLEOTIDE SEQUENCE [LARGE SCALE GENOMIC DNA]</scope>
    <source>
        <strain evidence="2 3">KCTC 42603</strain>
    </source>
</reference>
<accession>A0A1E7ZFC0</accession>
<dbReference type="OrthoDB" id="9794638at2"/>
<organism evidence="2 3">
    <name type="scientific">Alteromonas confluentis</name>
    <dbReference type="NCBI Taxonomy" id="1656094"/>
    <lineage>
        <taxon>Bacteria</taxon>
        <taxon>Pseudomonadati</taxon>
        <taxon>Pseudomonadota</taxon>
        <taxon>Gammaproteobacteria</taxon>
        <taxon>Alteromonadales</taxon>
        <taxon>Alteromonadaceae</taxon>
        <taxon>Alteromonas/Salinimonas group</taxon>
        <taxon>Alteromonas</taxon>
    </lineage>
</organism>
<dbReference type="Pfam" id="PF01613">
    <property type="entry name" value="Flavin_Reduct"/>
    <property type="match status" value="1"/>
</dbReference>
<dbReference type="EMBL" id="MDHN01000007">
    <property type="protein sequence ID" value="OFC72199.1"/>
    <property type="molecule type" value="Genomic_DNA"/>
</dbReference>
<name>A0A1E7ZFC0_9ALTE</name>
<dbReference type="PANTHER" id="PTHR43812:SF2">
    <property type="entry name" value="FLAVIN REDUCTASE LIKE DOMAIN-CONTAINING PROTEIN"/>
    <property type="match status" value="1"/>
</dbReference>
<dbReference type="STRING" id="1656094.BFC18_04380"/>
<dbReference type="AlphaFoldDB" id="A0A1E7ZFC0"/>
<evidence type="ECO:0000313" key="3">
    <source>
        <dbReference type="Proteomes" id="UP000175691"/>
    </source>
</evidence>
<dbReference type="InterPro" id="IPR002563">
    <property type="entry name" value="Flavin_Rdtase-like_dom"/>
</dbReference>
<comment type="caution">
    <text evidence="2">The sequence shown here is derived from an EMBL/GenBank/DDBJ whole genome shotgun (WGS) entry which is preliminary data.</text>
</comment>
<proteinExistence type="predicted"/>
<dbReference type="InterPro" id="IPR012349">
    <property type="entry name" value="Split_barrel_FMN-bd"/>
</dbReference>
<dbReference type="GO" id="GO:0016646">
    <property type="term" value="F:oxidoreductase activity, acting on the CH-NH group of donors, NAD or NADP as acceptor"/>
    <property type="evidence" value="ECO:0007669"/>
    <property type="project" value="UniProtKB-ARBA"/>
</dbReference>
<keyword evidence="3" id="KW-1185">Reference proteome</keyword>
<evidence type="ECO:0000259" key="1">
    <source>
        <dbReference type="SMART" id="SM00903"/>
    </source>
</evidence>
<dbReference type="Gene3D" id="2.30.110.10">
    <property type="entry name" value="Electron Transport, Fmn-binding Protein, Chain A"/>
    <property type="match status" value="1"/>
</dbReference>
<gene>
    <name evidence="2" type="ORF">BFC18_04380</name>
</gene>
<sequence length="207" mass="22581">MTARFHSYSVSAGHGLPHDPFKAIIAPRPIGWIASQSKQGTTNLAPYSFFNAFSNAPPLIGFASIGFKDSVRNIQETGEFCWSLATYELASAMNKTSASVDSNIDEFELAGLKKRQSDIIDVPHVEASPASMECKLTQLIPLTDLDGKETDAWLVIGQVVAVHINEAYLTETGLFDTVKADSITRAGGPADYFRVIEAAKFQLKRPR</sequence>
<evidence type="ECO:0000313" key="2">
    <source>
        <dbReference type="EMBL" id="OFC72199.1"/>
    </source>
</evidence>